<reference evidence="2" key="1">
    <citation type="submission" date="2023-05" db="EMBL/GenBank/DDBJ databases">
        <authorList>
            <person name="Stuckert A."/>
        </authorList>
    </citation>
    <scope>NUCLEOTIDE SEQUENCE</scope>
</reference>
<dbReference type="Proteomes" id="UP001162483">
    <property type="component" value="Unassembled WGS sequence"/>
</dbReference>
<dbReference type="EMBL" id="CATNWA010020218">
    <property type="protein sequence ID" value="CAI9617261.1"/>
    <property type="molecule type" value="Genomic_DNA"/>
</dbReference>
<feature type="region of interest" description="Disordered" evidence="1">
    <location>
        <begin position="1"/>
        <end position="50"/>
    </location>
</feature>
<proteinExistence type="predicted"/>
<feature type="compositionally biased region" description="Polar residues" evidence="1">
    <location>
        <begin position="38"/>
        <end position="50"/>
    </location>
</feature>
<evidence type="ECO:0000313" key="2">
    <source>
        <dbReference type="EMBL" id="CAI9617261.1"/>
    </source>
</evidence>
<sequence length="50" mass="5477">MRYSGPGSSMRRAVRGPMADYEPGSSNGRPCNLPAQPIRQNGTHQQCEET</sequence>
<keyword evidence="3" id="KW-1185">Reference proteome</keyword>
<comment type="caution">
    <text evidence="2">The sequence shown here is derived from an EMBL/GenBank/DDBJ whole genome shotgun (WGS) entry which is preliminary data.</text>
</comment>
<organism evidence="2 3">
    <name type="scientific">Staurois parvus</name>
    <dbReference type="NCBI Taxonomy" id="386267"/>
    <lineage>
        <taxon>Eukaryota</taxon>
        <taxon>Metazoa</taxon>
        <taxon>Chordata</taxon>
        <taxon>Craniata</taxon>
        <taxon>Vertebrata</taxon>
        <taxon>Euteleostomi</taxon>
        <taxon>Amphibia</taxon>
        <taxon>Batrachia</taxon>
        <taxon>Anura</taxon>
        <taxon>Neobatrachia</taxon>
        <taxon>Ranoidea</taxon>
        <taxon>Ranidae</taxon>
        <taxon>Staurois</taxon>
    </lineage>
</organism>
<name>A0ABN9H671_9NEOB</name>
<protein>
    <submittedName>
        <fullName evidence="2">Uncharacterized protein</fullName>
    </submittedName>
</protein>
<gene>
    <name evidence="2" type="ORF">SPARVUS_LOCUS15523932</name>
</gene>
<evidence type="ECO:0000256" key="1">
    <source>
        <dbReference type="SAM" id="MobiDB-lite"/>
    </source>
</evidence>
<accession>A0ABN9H671</accession>
<evidence type="ECO:0000313" key="3">
    <source>
        <dbReference type="Proteomes" id="UP001162483"/>
    </source>
</evidence>